<organism evidence="7 8">
    <name type="scientific">Micromonospora pallida</name>
    <dbReference type="NCBI Taxonomy" id="145854"/>
    <lineage>
        <taxon>Bacteria</taxon>
        <taxon>Bacillati</taxon>
        <taxon>Actinomycetota</taxon>
        <taxon>Actinomycetes</taxon>
        <taxon>Micromonosporales</taxon>
        <taxon>Micromonosporaceae</taxon>
        <taxon>Micromonospora</taxon>
    </lineage>
</organism>
<keyword evidence="4" id="KW-1133">Transmembrane helix</keyword>
<dbReference type="GO" id="GO:0005886">
    <property type="term" value="C:plasma membrane"/>
    <property type="evidence" value="ECO:0007669"/>
    <property type="project" value="UniProtKB-SubCell"/>
</dbReference>
<dbReference type="Pfam" id="PF07690">
    <property type="entry name" value="MFS_1"/>
    <property type="match status" value="1"/>
</dbReference>
<evidence type="ECO:0000256" key="4">
    <source>
        <dbReference type="ARBA" id="ARBA00022989"/>
    </source>
</evidence>
<dbReference type="Gene3D" id="1.20.1250.20">
    <property type="entry name" value="MFS general substrate transporter like domains"/>
    <property type="match status" value="1"/>
</dbReference>
<name>A0A1C6SEP6_9ACTN</name>
<keyword evidence="5" id="KW-0472">Membrane</keyword>
<sequence length="418" mass="42887">MRTYGQLFRTPEFTPLFLSACLQTAAGTASALALSTLVYARTGSPLLAALGLFGGAFAQFVGAMTVLSVADRVPPRTVLVTTGLLYALIGAALAVPGLPGWGMVLLVLGTGLVASGSAGVRWGLLGEILPDDAYLFGRSVFGISSGAMQILGFGLGGLLVGVLSTRATLLVAVALYLGAALVARFGLTARPPRATGRPSVRCTWQVNRRLWALPARRHVYLALWVPNGLVVGCEALFVPYAPNWAGALFVTGAVGMIAGNTLLGRVVPGHWRPRLVTPLRVLLAAPYLFFALPLPAPVALTAVLLATAGFSAGLLLQERLLALTPTEIRGQALGLHSSGMLAMQAVAATLAGAVAQYLTPGTAMTVMAVISLVVTAVLTPALRRPLPTSDIPTAPTTPPAPAVAASVPPAPADSVSAK</sequence>
<dbReference type="RefSeq" id="WP_176738418.1">
    <property type="nucleotide sequence ID" value="NZ_FMHW01000002.1"/>
</dbReference>
<dbReference type="PANTHER" id="PTHR23513">
    <property type="entry name" value="INTEGRAL MEMBRANE EFFLUX PROTEIN-RELATED"/>
    <property type="match status" value="1"/>
</dbReference>
<evidence type="ECO:0000256" key="3">
    <source>
        <dbReference type="ARBA" id="ARBA00022692"/>
    </source>
</evidence>
<dbReference type="PANTHER" id="PTHR23513:SF11">
    <property type="entry name" value="STAPHYLOFERRIN A TRANSPORTER"/>
    <property type="match status" value="1"/>
</dbReference>
<proteinExistence type="predicted"/>
<dbReference type="SUPFAM" id="SSF103473">
    <property type="entry name" value="MFS general substrate transporter"/>
    <property type="match status" value="1"/>
</dbReference>
<dbReference type="InterPro" id="IPR036259">
    <property type="entry name" value="MFS_trans_sf"/>
</dbReference>
<dbReference type="STRING" id="145854.GA0074692_2434"/>
<feature type="compositionally biased region" description="Low complexity" evidence="6">
    <location>
        <begin position="402"/>
        <end position="418"/>
    </location>
</feature>
<evidence type="ECO:0000256" key="1">
    <source>
        <dbReference type="ARBA" id="ARBA00004651"/>
    </source>
</evidence>
<feature type="region of interest" description="Disordered" evidence="6">
    <location>
        <begin position="388"/>
        <end position="418"/>
    </location>
</feature>
<dbReference type="InterPro" id="IPR011701">
    <property type="entry name" value="MFS"/>
</dbReference>
<dbReference type="GO" id="GO:0022857">
    <property type="term" value="F:transmembrane transporter activity"/>
    <property type="evidence" value="ECO:0007669"/>
    <property type="project" value="InterPro"/>
</dbReference>
<comment type="subcellular location">
    <subcellularLocation>
        <location evidence="1">Cell membrane</location>
        <topology evidence="1">Multi-pass membrane protein</topology>
    </subcellularLocation>
</comment>
<evidence type="ECO:0000256" key="2">
    <source>
        <dbReference type="ARBA" id="ARBA00022475"/>
    </source>
</evidence>
<keyword evidence="2" id="KW-1003">Cell membrane</keyword>
<dbReference type="EMBL" id="FMHW01000002">
    <property type="protein sequence ID" value="SCL27891.1"/>
    <property type="molecule type" value="Genomic_DNA"/>
</dbReference>
<accession>A0A1C6SEP6</accession>
<protein>
    <submittedName>
        <fullName evidence="7">Predicted arabinose efflux permease, MFS family</fullName>
    </submittedName>
</protein>
<keyword evidence="8" id="KW-1185">Reference proteome</keyword>
<evidence type="ECO:0000313" key="8">
    <source>
        <dbReference type="Proteomes" id="UP000198959"/>
    </source>
</evidence>
<evidence type="ECO:0000313" key="7">
    <source>
        <dbReference type="EMBL" id="SCL27891.1"/>
    </source>
</evidence>
<dbReference type="AlphaFoldDB" id="A0A1C6SEP6"/>
<evidence type="ECO:0000256" key="5">
    <source>
        <dbReference type="ARBA" id="ARBA00023136"/>
    </source>
</evidence>
<keyword evidence="3" id="KW-0812">Transmembrane</keyword>
<dbReference type="Proteomes" id="UP000198959">
    <property type="component" value="Unassembled WGS sequence"/>
</dbReference>
<reference evidence="8" key="1">
    <citation type="submission" date="2016-06" db="EMBL/GenBank/DDBJ databases">
        <authorList>
            <person name="Varghese N."/>
            <person name="Submissions Spin"/>
        </authorList>
    </citation>
    <scope>NUCLEOTIDE SEQUENCE [LARGE SCALE GENOMIC DNA]</scope>
    <source>
        <strain evidence="8">DSM 43817</strain>
    </source>
</reference>
<evidence type="ECO:0000256" key="6">
    <source>
        <dbReference type="SAM" id="MobiDB-lite"/>
    </source>
</evidence>
<gene>
    <name evidence="7" type="ORF">GA0074692_2434</name>
</gene>